<dbReference type="EMBL" id="SZQL01000020">
    <property type="protein sequence ID" value="TKK65577.1"/>
    <property type="molecule type" value="Genomic_DNA"/>
</dbReference>
<dbReference type="Proteomes" id="UP000305848">
    <property type="component" value="Unassembled WGS sequence"/>
</dbReference>
<dbReference type="OrthoDB" id="9798830at2"/>
<evidence type="ECO:0000313" key="2">
    <source>
        <dbReference type="Proteomes" id="UP000305848"/>
    </source>
</evidence>
<accession>A0A4U3KWY1</accession>
<keyword evidence="2" id="KW-1185">Reference proteome</keyword>
<reference evidence="1 2" key="1">
    <citation type="submission" date="2019-05" db="EMBL/GenBank/DDBJ databases">
        <title>Panacibacter sp. strain 17mud1-8 Genome sequencing and assembly.</title>
        <authorList>
            <person name="Chhetri G."/>
        </authorList>
    </citation>
    <scope>NUCLEOTIDE SEQUENCE [LARGE SCALE GENOMIC DNA]</scope>
    <source>
        <strain evidence="1 2">17mud1-8</strain>
    </source>
</reference>
<sequence length="165" mass="19072">MNNQNNASQQLKKELATLLTKSHAHVSFDDAIKDIPFEDLGKKPNGVPYSIWQQVEHIRIAQKDILDFSVNKNYRELNWPADYWVEEAAPTDEAAWNESIGKIQSDLNAFIECLQHVDDVYAPFKHGSGQSWLREALVLFDHNSYHLGEIIALRRLLDNWKSEVR</sequence>
<gene>
    <name evidence="1" type="ORF">FC093_19865</name>
</gene>
<dbReference type="RefSeq" id="WP_137263568.1">
    <property type="nucleotide sequence ID" value="NZ_SZQL01000020.1"/>
</dbReference>
<name>A0A4U3KWY1_9BACT</name>
<dbReference type="SUPFAM" id="SSF109854">
    <property type="entry name" value="DinB/YfiT-like putative metalloenzymes"/>
    <property type="match status" value="1"/>
</dbReference>
<comment type="caution">
    <text evidence="1">The sequence shown here is derived from an EMBL/GenBank/DDBJ whole genome shotgun (WGS) entry which is preliminary data.</text>
</comment>
<evidence type="ECO:0000313" key="1">
    <source>
        <dbReference type="EMBL" id="TKK65577.1"/>
    </source>
</evidence>
<dbReference type="AlphaFoldDB" id="A0A4U3KWY1"/>
<dbReference type="InterPro" id="IPR034660">
    <property type="entry name" value="DinB/YfiT-like"/>
</dbReference>
<organism evidence="1 2">
    <name type="scientific">Ilyomonas limi</name>
    <dbReference type="NCBI Taxonomy" id="2575867"/>
    <lineage>
        <taxon>Bacteria</taxon>
        <taxon>Pseudomonadati</taxon>
        <taxon>Bacteroidota</taxon>
        <taxon>Chitinophagia</taxon>
        <taxon>Chitinophagales</taxon>
        <taxon>Chitinophagaceae</taxon>
        <taxon>Ilyomonas</taxon>
    </lineage>
</organism>
<proteinExistence type="predicted"/>
<protein>
    <submittedName>
        <fullName evidence="1">DinB family protein</fullName>
    </submittedName>
</protein>
<dbReference type="Gene3D" id="1.20.120.450">
    <property type="entry name" value="dinb family like domain"/>
    <property type="match status" value="1"/>
</dbReference>